<feature type="domain" description="DUF5666" evidence="2">
    <location>
        <begin position="249"/>
        <end position="309"/>
    </location>
</feature>
<evidence type="ECO:0000259" key="2">
    <source>
        <dbReference type="Pfam" id="PF18914"/>
    </source>
</evidence>
<feature type="domain" description="DUF5666" evidence="2">
    <location>
        <begin position="399"/>
        <end position="453"/>
    </location>
</feature>
<dbReference type="PROSITE" id="PS51257">
    <property type="entry name" value="PROKAR_LIPOPROTEIN"/>
    <property type="match status" value="1"/>
</dbReference>
<dbReference type="InterPro" id="IPR043724">
    <property type="entry name" value="DUF5666"/>
</dbReference>
<sequence length="491" mass="51192">MKRTLLSTFICLSGAALLTACGASDSSTHSSSNSTSPSQVTRGTIDGFGSVIVDGIHFESTNTEFDVNGRVGRQSDLHVGQVVTIIGTHDGVNGVALSIAYDVSVSGPVSAVDATAGTLVVLGQSVVTDSMTVFDSIDLATLTVGSAIEVSGLVDADGNIQASFVGVEDSANAELHGVISHLDASASTFFIGNQAVDYSSVSVLSLNVNDLIDGLSVEVEGYLVGGILAATKIKQEHHGYEHDADAKVTGLISSLDTAAGLFVLGTTQVSYSASTRYEHGTEADLALNGAVKVEGVVDAEGVIVASKIEFSAGVELEVEGSVEATDSAASTVTVMGVTALVDTRTRIRDDRDDVAMFNLNSIEAGDFVELRLTEESDGSYRVLRLERGDTTTEVKLNAPIESIDLAAGQVVLLGVTVDVSAISSVTLGLLQVGVQLEIKGSYDGSLFTATELEEDHQYDSHHEDEHDDSQEDEHDDSHEDGADELGSEIDD</sequence>
<feature type="domain" description="DUF5666" evidence="2">
    <location>
        <begin position="176"/>
        <end position="234"/>
    </location>
</feature>
<dbReference type="AlphaFoldDB" id="A0A160TCZ5"/>
<feature type="domain" description="DUF5666" evidence="2">
    <location>
        <begin position="107"/>
        <end position="164"/>
    </location>
</feature>
<organism evidence="3">
    <name type="scientific">hydrothermal vent metagenome</name>
    <dbReference type="NCBI Taxonomy" id="652676"/>
    <lineage>
        <taxon>unclassified sequences</taxon>
        <taxon>metagenomes</taxon>
        <taxon>ecological metagenomes</taxon>
    </lineage>
</organism>
<evidence type="ECO:0000256" key="1">
    <source>
        <dbReference type="SAM" id="MobiDB-lite"/>
    </source>
</evidence>
<feature type="domain" description="DUF5666" evidence="2">
    <location>
        <begin position="319"/>
        <end position="381"/>
    </location>
</feature>
<reference evidence="3" key="1">
    <citation type="submission" date="2015-10" db="EMBL/GenBank/DDBJ databases">
        <authorList>
            <person name="Gilbert D.G."/>
        </authorList>
    </citation>
    <scope>NUCLEOTIDE SEQUENCE</scope>
</reference>
<dbReference type="Pfam" id="PF18914">
    <property type="entry name" value="DUF5666"/>
    <property type="match status" value="5"/>
</dbReference>
<dbReference type="EMBL" id="CZQC01000065">
    <property type="protein sequence ID" value="CUS42360.1"/>
    <property type="molecule type" value="Genomic_DNA"/>
</dbReference>
<protein>
    <recommendedName>
        <fullName evidence="2">DUF5666 domain-containing protein</fullName>
    </recommendedName>
</protein>
<feature type="region of interest" description="Disordered" evidence="1">
    <location>
        <begin position="453"/>
        <end position="491"/>
    </location>
</feature>
<proteinExistence type="predicted"/>
<feature type="compositionally biased region" description="Acidic residues" evidence="1">
    <location>
        <begin position="481"/>
        <end position="491"/>
    </location>
</feature>
<evidence type="ECO:0000313" key="3">
    <source>
        <dbReference type="EMBL" id="CUS42360.1"/>
    </source>
</evidence>
<accession>A0A160TCZ5</accession>
<feature type="compositionally biased region" description="Acidic residues" evidence="1">
    <location>
        <begin position="465"/>
        <end position="474"/>
    </location>
</feature>
<gene>
    <name evidence="3" type="ORF">MGWOODY_Tha2484</name>
</gene>
<feature type="compositionally biased region" description="Basic and acidic residues" evidence="1">
    <location>
        <begin position="455"/>
        <end position="464"/>
    </location>
</feature>
<name>A0A160TCZ5_9ZZZZ</name>